<organism evidence="2 3">
    <name type="scientific">Aquatica leii</name>
    <dbReference type="NCBI Taxonomy" id="1421715"/>
    <lineage>
        <taxon>Eukaryota</taxon>
        <taxon>Metazoa</taxon>
        <taxon>Ecdysozoa</taxon>
        <taxon>Arthropoda</taxon>
        <taxon>Hexapoda</taxon>
        <taxon>Insecta</taxon>
        <taxon>Pterygota</taxon>
        <taxon>Neoptera</taxon>
        <taxon>Endopterygota</taxon>
        <taxon>Coleoptera</taxon>
        <taxon>Polyphaga</taxon>
        <taxon>Elateriformia</taxon>
        <taxon>Elateroidea</taxon>
        <taxon>Lampyridae</taxon>
        <taxon>Luciolinae</taxon>
        <taxon>Aquatica</taxon>
    </lineage>
</organism>
<keyword evidence="3" id="KW-1185">Reference proteome</keyword>
<gene>
    <name evidence="2" type="ORF">RN001_010649</name>
</gene>
<accession>A0AAN7SND9</accession>
<proteinExistence type="predicted"/>
<dbReference type="InterPro" id="IPR010512">
    <property type="entry name" value="DUF1091"/>
</dbReference>
<evidence type="ECO:0000313" key="3">
    <source>
        <dbReference type="Proteomes" id="UP001353858"/>
    </source>
</evidence>
<protein>
    <recommendedName>
        <fullName evidence="4">MD-2-related lipid-recognition domain-containing protein</fullName>
    </recommendedName>
</protein>
<dbReference type="PANTHER" id="PTHR20898">
    <property type="entry name" value="DAEDALUS ON 3-RELATED-RELATED"/>
    <property type="match status" value="1"/>
</dbReference>
<evidence type="ECO:0008006" key="4">
    <source>
        <dbReference type="Google" id="ProtNLM"/>
    </source>
</evidence>
<dbReference type="AlphaFoldDB" id="A0AAN7SND9"/>
<feature type="signal peptide" evidence="1">
    <location>
        <begin position="1"/>
        <end position="19"/>
    </location>
</feature>
<dbReference type="Proteomes" id="UP001353858">
    <property type="component" value="Unassembled WGS sequence"/>
</dbReference>
<dbReference type="EMBL" id="JARPUR010000004">
    <property type="protein sequence ID" value="KAK4878143.1"/>
    <property type="molecule type" value="Genomic_DNA"/>
</dbReference>
<feature type="chain" id="PRO_5042863948" description="MD-2-related lipid-recognition domain-containing protein" evidence="1">
    <location>
        <begin position="20"/>
        <end position="180"/>
    </location>
</feature>
<reference evidence="3" key="1">
    <citation type="submission" date="2023-01" db="EMBL/GenBank/DDBJ databases">
        <title>Key to firefly adult light organ development and bioluminescence: homeobox transcription factors regulate luciferase expression and transportation to peroxisome.</title>
        <authorList>
            <person name="Fu X."/>
        </authorList>
    </citation>
    <scope>NUCLEOTIDE SEQUENCE [LARGE SCALE GENOMIC DNA]</scope>
</reference>
<dbReference type="Pfam" id="PF06477">
    <property type="entry name" value="DUF1091"/>
    <property type="match status" value="1"/>
</dbReference>
<keyword evidence="1" id="KW-0732">Signal</keyword>
<sequence length="180" mass="20802">MKTFHVIISASLIIASAYTQFQQNSYTIVHDRVDNIKCNKSILRRPDFKVLQYNDSLQTKVLNGSGTIRTTLTELTLVPTVYRFVSNAYRLFPINVTIDSCSPNKKNVLGLLSILNHTNYRKCPVTPGYYYLKYYMLEEDKFPPHIPYGQYKLSVDTYTTNRAFICSGDWYGSIVRKNQD</sequence>
<comment type="caution">
    <text evidence="2">The sequence shown here is derived from an EMBL/GenBank/DDBJ whole genome shotgun (WGS) entry which is preliminary data.</text>
</comment>
<name>A0AAN7SND9_9COLE</name>
<evidence type="ECO:0000313" key="2">
    <source>
        <dbReference type="EMBL" id="KAK4878143.1"/>
    </source>
</evidence>
<evidence type="ECO:0000256" key="1">
    <source>
        <dbReference type="SAM" id="SignalP"/>
    </source>
</evidence>